<gene>
    <name evidence="3" type="ORF">F0U60_09770</name>
</gene>
<feature type="region of interest" description="Disordered" evidence="1">
    <location>
        <begin position="269"/>
        <end position="298"/>
    </location>
</feature>
<feature type="chain" id="PRO_5046762964" evidence="2">
    <location>
        <begin position="27"/>
        <end position="298"/>
    </location>
</feature>
<dbReference type="EMBL" id="CP043494">
    <property type="protein sequence ID" value="WNG44365.1"/>
    <property type="molecule type" value="Genomic_DNA"/>
</dbReference>
<reference evidence="3 4" key="1">
    <citation type="submission" date="2019-08" db="EMBL/GenBank/DDBJ databases">
        <title>Archangium and Cystobacter genomes.</title>
        <authorList>
            <person name="Chen I.-C.K."/>
            <person name="Wielgoss S."/>
        </authorList>
    </citation>
    <scope>NUCLEOTIDE SEQUENCE [LARGE SCALE GENOMIC DNA]</scope>
    <source>
        <strain evidence="3 4">Cbm 6</strain>
    </source>
</reference>
<feature type="signal peptide" evidence="2">
    <location>
        <begin position="1"/>
        <end position="26"/>
    </location>
</feature>
<dbReference type="InterPro" id="IPR000801">
    <property type="entry name" value="Esterase-like"/>
</dbReference>
<proteinExistence type="predicted"/>
<name>A0ABY9WKM7_9BACT</name>
<dbReference type="PANTHER" id="PTHR48098">
    <property type="entry name" value="ENTEROCHELIN ESTERASE-RELATED"/>
    <property type="match status" value="1"/>
</dbReference>
<dbReference type="Gene3D" id="3.40.50.1820">
    <property type="entry name" value="alpha/beta hydrolase"/>
    <property type="match status" value="1"/>
</dbReference>
<accession>A0ABY9WKM7</accession>
<sequence length="298" mass="33259">MRQLIKVARLFLLAVLAIGAANRARAAEPMPPHQTFTVQSATLKETRRINVYTPPGYEAAGSTRYPVLYMPDGGEQEDFPHVATTVDTAIRAGEMKPLILVGIENTERRRDMTGPTQVDEDRKIAPRVGGSAAFRGFIRNELMPQVRHRYRVTDETAIIGESLAGLFIVETFFLQPKLFGTYIALSPSLWWNGEELVRKASERLTAQPDLRNTLYLSSADEENIAPAAARLAETLRAKAPTGLKWQYEPRPDLRHDNIYRTVSPGVLRKWFAPTPKSPLPQSKGTSEKGQPRKSAPAR</sequence>
<evidence type="ECO:0000256" key="1">
    <source>
        <dbReference type="SAM" id="MobiDB-lite"/>
    </source>
</evidence>
<dbReference type="Proteomes" id="UP001611383">
    <property type="component" value="Chromosome"/>
</dbReference>
<dbReference type="RefSeq" id="WP_395817015.1">
    <property type="nucleotide sequence ID" value="NZ_CP043494.1"/>
</dbReference>
<dbReference type="InterPro" id="IPR029058">
    <property type="entry name" value="AB_hydrolase_fold"/>
</dbReference>
<keyword evidence="3" id="KW-0378">Hydrolase</keyword>
<dbReference type="GO" id="GO:0016787">
    <property type="term" value="F:hydrolase activity"/>
    <property type="evidence" value="ECO:0007669"/>
    <property type="project" value="UniProtKB-KW"/>
</dbReference>
<dbReference type="PANTHER" id="PTHR48098:SF6">
    <property type="entry name" value="FERRI-BACILLIBACTIN ESTERASE BESA"/>
    <property type="match status" value="1"/>
</dbReference>
<evidence type="ECO:0000256" key="2">
    <source>
        <dbReference type="SAM" id="SignalP"/>
    </source>
</evidence>
<protein>
    <submittedName>
        <fullName evidence="3">Alpha/beta hydrolase</fullName>
    </submittedName>
</protein>
<dbReference type="InterPro" id="IPR050583">
    <property type="entry name" value="Mycobacterial_A85_antigen"/>
</dbReference>
<organism evidence="3 4">
    <name type="scientific">Archangium minus</name>
    <dbReference type="NCBI Taxonomy" id="83450"/>
    <lineage>
        <taxon>Bacteria</taxon>
        <taxon>Pseudomonadati</taxon>
        <taxon>Myxococcota</taxon>
        <taxon>Myxococcia</taxon>
        <taxon>Myxococcales</taxon>
        <taxon>Cystobacterineae</taxon>
        <taxon>Archangiaceae</taxon>
        <taxon>Archangium</taxon>
    </lineage>
</organism>
<dbReference type="Pfam" id="PF00756">
    <property type="entry name" value="Esterase"/>
    <property type="match status" value="1"/>
</dbReference>
<keyword evidence="2" id="KW-0732">Signal</keyword>
<evidence type="ECO:0000313" key="3">
    <source>
        <dbReference type="EMBL" id="WNG44365.1"/>
    </source>
</evidence>
<dbReference type="SUPFAM" id="SSF53474">
    <property type="entry name" value="alpha/beta-Hydrolases"/>
    <property type="match status" value="1"/>
</dbReference>
<evidence type="ECO:0000313" key="4">
    <source>
        <dbReference type="Proteomes" id="UP001611383"/>
    </source>
</evidence>
<keyword evidence="4" id="KW-1185">Reference proteome</keyword>